<dbReference type="PANTHER" id="PTHR10783">
    <property type="entry name" value="XENOTROPIC AND POLYTROPIC RETROVIRUS RECEPTOR 1-RELATED"/>
    <property type="match status" value="1"/>
</dbReference>
<evidence type="ECO:0000313" key="7">
    <source>
        <dbReference type="EMBL" id="CAI9912727.1"/>
    </source>
</evidence>
<feature type="transmembrane region" description="Helical" evidence="5">
    <location>
        <begin position="251"/>
        <end position="269"/>
    </location>
</feature>
<comment type="caution">
    <text evidence="7">The sequence shown here is derived from an EMBL/GenBank/DDBJ whole genome shotgun (WGS) entry which is preliminary data.</text>
</comment>
<feature type="transmembrane region" description="Helical" evidence="5">
    <location>
        <begin position="533"/>
        <end position="555"/>
    </location>
</feature>
<sequence length="737" mass="84787">MQEFITEWQRKYIQADDLKALCKEIDTLDLQLHSKTDQQDYSQSASQVVQKIKSTSRKFLVQVSSQVDVLESFFLEQVKSIGKKTDEIEGLAKKAIQIKLEPTKCGALVDKMKDVLGKISVLQNFTIYNQDQLQVLCRLHDSSSQEAYNSLKWLEEKMDMTSFQSDKPLELQHRIVELYAQWLDISNRQALSVLKPALKQEKAIKFRASLAGLYGGFSAVLVCSFVNLMIFCYQSGVDFELTKVQYMSIKVHLVVGTMIIGMGFNVYIFDKRKLAFTYICGIPPELVMRQGHRNILRVGFVQLNVVLVSAILLCVGQLGLTGPLPVLFGQFVPQISRVMKPTYWMLFPTLTLPAFTACNLAKTRGQKSVFEFCMTTLFKMFTPWRQRIELSHTLFCSLLGSASSSFKDIIKIISANRLPDYGAIVFQNMFSLNRLVQGSLKFIERRQFYSQGWGMLNNICGMLGTLTSLEAIIRNKPAYWVLTAFKSYYYLVKIYWNTCENWGLLWGGVSVIKFKNKQDVWSYGKYIRRPTKLPLYVIIPIALYDPIARVTWVIAYFPSCSGFSDKIWFKLLTTLMSVARAYLWMILRVDNFVCSNCQDGYETKYYPVNCDKYLRNDLPLLYTEIQSEQNNQDNSNTTYQECEQFAKDATKFQQINENKIINQVQIPQPCKITCQTFQKLSQNIKSFVQINKESKNEKYINDTVETPQSELTGVKTEMQIANTDIELVTPISNTIWK</sequence>
<evidence type="ECO:0000313" key="8">
    <source>
        <dbReference type="EMBL" id="CAL5998625.1"/>
    </source>
</evidence>
<keyword evidence="9" id="KW-1185">Reference proteome</keyword>
<dbReference type="GO" id="GO:0016036">
    <property type="term" value="P:cellular response to phosphate starvation"/>
    <property type="evidence" value="ECO:0007669"/>
    <property type="project" value="TreeGrafter"/>
</dbReference>
<dbReference type="InterPro" id="IPR004342">
    <property type="entry name" value="EXS_C"/>
</dbReference>
<feature type="transmembrane region" description="Helical" evidence="5">
    <location>
        <begin position="567"/>
        <end position="587"/>
    </location>
</feature>
<reference evidence="7" key="1">
    <citation type="submission" date="2023-06" db="EMBL/GenBank/DDBJ databases">
        <authorList>
            <person name="Kurt Z."/>
        </authorList>
    </citation>
    <scope>NUCLEOTIDE SEQUENCE</scope>
</reference>
<evidence type="ECO:0000259" key="6">
    <source>
        <dbReference type="Pfam" id="PF03124"/>
    </source>
</evidence>
<organism evidence="7">
    <name type="scientific">Hexamita inflata</name>
    <dbReference type="NCBI Taxonomy" id="28002"/>
    <lineage>
        <taxon>Eukaryota</taxon>
        <taxon>Metamonada</taxon>
        <taxon>Diplomonadida</taxon>
        <taxon>Hexamitidae</taxon>
        <taxon>Hexamitinae</taxon>
        <taxon>Hexamita</taxon>
    </lineage>
</organism>
<gene>
    <name evidence="8" type="ORF">HINF_LOCUS15827</name>
    <name evidence="7" type="ORF">HINF_LOCUS372</name>
</gene>
<keyword evidence="4 5" id="KW-0472">Membrane</keyword>
<dbReference type="GO" id="GO:0005886">
    <property type="term" value="C:plasma membrane"/>
    <property type="evidence" value="ECO:0007669"/>
    <property type="project" value="TreeGrafter"/>
</dbReference>
<name>A0AA86N482_9EUKA</name>
<dbReference type="Pfam" id="PF03124">
    <property type="entry name" value="EXS"/>
    <property type="match status" value="1"/>
</dbReference>
<proteinExistence type="predicted"/>
<feature type="domain" description="EXS" evidence="6">
    <location>
        <begin position="250"/>
        <end position="591"/>
    </location>
</feature>
<evidence type="ECO:0000256" key="3">
    <source>
        <dbReference type="ARBA" id="ARBA00022989"/>
    </source>
</evidence>
<dbReference type="GO" id="GO:0006817">
    <property type="term" value="P:phosphate ion transport"/>
    <property type="evidence" value="ECO:0007669"/>
    <property type="project" value="TreeGrafter"/>
</dbReference>
<keyword evidence="3 5" id="KW-1133">Transmembrane helix</keyword>
<accession>A0AA86N482</accession>
<dbReference type="GO" id="GO:0000822">
    <property type="term" value="F:inositol hexakisphosphate binding"/>
    <property type="evidence" value="ECO:0007669"/>
    <property type="project" value="TreeGrafter"/>
</dbReference>
<dbReference type="GO" id="GO:0005794">
    <property type="term" value="C:Golgi apparatus"/>
    <property type="evidence" value="ECO:0007669"/>
    <property type="project" value="TreeGrafter"/>
</dbReference>
<comment type="subcellular location">
    <subcellularLocation>
        <location evidence="1">Membrane</location>
        <topology evidence="1">Multi-pass membrane protein</topology>
    </subcellularLocation>
</comment>
<feature type="transmembrane region" description="Helical" evidence="5">
    <location>
        <begin position="342"/>
        <end position="361"/>
    </location>
</feature>
<evidence type="ECO:0000256" key="4">
    <source>
        <dbReference type="ARBA" id="ARBA00023136"/>
    </source>
</evidence>
<dbReference type="Proteomes" id="UP001642409">
    <property type="component" value="Unassembled WGS sequence"/>
</dbReference>
<evidence type="ECO:0000256" key="1">
    <source>
        <dbReference type="ARBA" id="ARBA00004141"/>
    </source>
</evidence>
<dbReference type="PANTHER" id="PTHR10783:SF103">
    <property type="entry name" value="SOLUTE CARRIER FAMILY 53 MEMBER 1"/>
    <property type="match status" value="1"/>
</dbReference>
<dbReference type="EMBL" id="CATOUU010000003">
    <property type="protein sequence ID" value="CAI9912727.1"/>
    <property type="molecule type" value="Genomic_DNA"/>
</dbReference>
<dbReference type="EMBL" id="CAXDID020000038">
    <property type="protein sequence ID" value="CAL5998625.1"/>
    <property type="molecule type" value="Genomic_DNA"/>
</dbReference>
<feature type="transmembrane region" description="Helical" evidence="5">
    <location>
        <begin position="298"/>
        <end position="322"/>
    </location>
</feature>
<dbReference type="AlphaFoldDB" id="A0AA86N482"/>
<keyword evidence="2 5" id="KW-0812">Transmembrane</keyword>
<reference evidence="8 9" key="2">
    <citation type="submission" date="2024-07" db="EMBL/GenBank/DDBJ databases">
        <authorList>
            <person name="Akdeniz Z."/>
        </authorList>
    </citation>
    <scope>NUCLEOTIDE SEQUENCE [LARGE SCALE GENOMIC DNA]</scope>
</reference>
<protein>
    <submittedName>
        <fullName evidence="7">EXS family protein</fullName>
    </submittedName>
    <submittedName>
        <fullName evidence="8">EXS_family protein</fullName>
    </submittedName>
</protein>
<feature type="transmembrane region" description="Helical" evidence="5">
    <location>
        <begin position="208"/>
        <end position="231"/>
    </location>
</feature>
<evidence type="ECO:0000256" key="2">
    <source>
        <dbReference type="ARBA" id="ARBA00022692"/>
    </source>
</evidence>
<evidence type="ECO:0000313" key="9">
    <source>
        <dbReference type="Proteomes" id="UP001642409"/>
    </source>
</evidence>
<evidence type="ECO:0000256" key="5">
    <source>
        <dbReference type="SAM" id="Phobius"/>
    </source>
</evidence>